<dbReference type="EMBL" id="BMAC01000028">
    <property type="protein sequence ID" value="GFP81225.1"/>
    <property type="molecule type" value="Genomic_DNA"/>
</dbReference>
<evidence type="ECO:0000256" key="1">
    <source>
        <dbReference type="ARBA" id="ARBA00004613"/>
    </source>
</evidence>
<evidence type="ECO:0000256" key="5">
    <source>
        <dbReference type="ARBA" id="ARBA00022729"/>
    </source>
</evidence>
<comment type="subcellular location">
    <subcellularLocation>
        <location evidence="1 6">Secreted</location>
    </subcellularLocation>
</comment>
<dbReference type="AlphaFoldDB" id="A0A830BB31"/>
<comment type="caution">
    <text evidence="7">The sequence shown here is derived from an EMBL/GenBank/DDBJ whole genome shotgun (WGS) entry which is preliminary data.</text>
</comment>
<proteinExistence type="inferred from homology"/>
<gene>
    <name evidence="7" type="ORF">PHJA_000265800</name>
</gene>
<dbReference type="Pfam" id="PF05938">
    <property type="entry name" value="Self-incomp_S1"/>
    <property type="match status" value="1"/>
</dbReference>
<comment type="similarity">
    <text evidence="2 6">Belongs to the plant self-incompatibility (S1) protein family.</text>
</comment>
<feature type="chain" id="PRO_5033110464" description="S-protein homolog" evidence="6">
    <location>
        <begin position="25"/>
        <end position="134"/>
    </location>
</feature>
<dbReference type="OrthoDB" id="1727555at2759"/>
<evidence type="ECO:0000256" key="4">
    <source>
        <dbReference type="ARBA" id="ARBA00022525"/>
    </source>
</evidence>
<dbReference type="Proteomes" id="UP000653305">
    <property type="component" value="Unassembled WGS sequence"/>
</dbReference>
<dbReference type="GO" id="GO:0060320">
    <property type="term" value="P:rejection of self pollen"/>
    <property type="evidence" value="ECO:0007669"/>
    <property type="project" value="UniProtKB-KW"/>
</dbReference>
<evidence type="ECO:0000256" key="2">
    <source>
        <dbReference type="ARBA" id="ARBA00005581"/>
    </source>
</evidence>
<accession>A0A830BB31</accession>
<dbReference type="PANTHER" id="PTHR31232:SF155">
    <property type="entry name" value="PLANT SELF-INCOMPATIBILITY PROTEIN S1 FAMILY"/>
    <property type="match status" value="1"/>
</dbReference>
<evidence type="ECO:0000256" key="3">
    <source>
        <dbReference type="ARBA" id="ARBA00022471"/>
    </source>
</evidence>
<sequence length="134" mass="15659">MKTTIIYIVLSFLLFASLFRETNSCFLYYKVHVNFYNNIHTSIPKPLFVHCRSKDDNLGNHTLALNQRWGFAFCVKPFSTLFKCELHWNGLYLNIVAYNALWLWNPCNKGDCTWTVNGNGAYLPKGDIKLWNKI</sequence>
<protein>
    <recommendedName>
        <fullName evidence="6">S-protein homolog</fullName>
    </recommendedName>
</protein>
<keyword evidence="4 6" id="KW-0964">Secreted</keyword>
<dbReference type="PANTHER" id="PTHR31232">
    <property type="match status" value="1"/>
</dbReference>
<evidence type="ECO:0000313" key="7">
    <source>
        <dbReference type="EMBL" id="GFP81225.1"/>
    </source>
</evidence>
<evidence type="ECO:0000256" key="6">
    <source>
        <dbReference type="RuleBase" id="RU367044"/>
    </source>
</evidence>
<organism evidence="7 8">
    <name type="scientific">Phtheirospermum japonicum</name>
    <dbReference type="NCBI Taxonomy" id="374723"/>
    <lineage>
        <taxon>Eukaryota</taxon>
        <taxon>Viridiplantae</taxon>
        <taxon>Streptophyta</taxon>
        <taxon>Embryophyta</taxon>
        <taxon>Tracheophyta</taxon>
        <taxon>Spermatophyta</taxon>
        <taxon>Magnoliopsida</taxon>
        <taxon>eudicotyledons</taxon>
        <taxon>Gunneridae</taxon>
        <taxon>Pentapetalae</taxon>
        <taxon>asterids</taxon>
        <taxon>lamiids</taxon>
        <taxon>Lamiales</taxon>
        <taxon>Orobanchaceae</taxon>
        <taxon>Orobanchaceae incertae sedis</taxon>
        <taxon>Phtheirospermum</taxon>
    </lineage>
</organism>
<keyword evidence="5 6" id="KW-0732">Signal</keyword>
<evidence type="ECO:0000313" key="8">
    <source>
        <dbReference type="Proteomes" id="UP000653305"/>
    </source>
</evidence>
<feature type="signal peptide" evidence="6">
    <location>
        <begin position="1"/>
        <end position="24"/>
    </location>
</feature>
<reference evidence="7" key="1">
    <citation type="submission" date="2020-07" db="EMBL/GenBank/DDBJ databases">
        <title>Ethylene signaling mediates host invasion by parasitic plants.</title>
        <authorList>
            <person name="Yoshida S."/>
        </authorList>
    </citation>
    <scope>NUCLEOTIDE SEQUENCE</scope>
    <source>
        <strain evidence="7">Okayama</strain>
    </source>
</reference>
<keyword evidence="3 6" id="KW-0713">Self-incompatibility</keyword>
<dbReference type="GO" id="GO:0005576">
    <property type="term" value="C:extracellular region"/>
    <property type="evidence" value="ECO:0007669"/>
    <property type="project" value="UniProtKB-SubCell"/>
</dbReference>
<dbReference type="InterPro" id="IPR010264">
    <property type="entry name" value="Self-incomp_S1"/>
</dbReference>
<keyword evidence="8" id="KW-1185">Reference proteome</keyword>
<name>A0A830BB31_9LAMI</name>